<protein>
    <submittedName>
        <fullName evidence="1">Uncharacterized protein</fullName>
    </submittedName>
</protein>
<organism evidence="1 2">
    <name type="scientific">Sulfurimonas lithotrophica</name>
    <dbReference type="NCBI Taxonomy" id="2590022"/>
    <lineage>
        <taxon>Bacteria</taxon>
        <taxon>Pseudomonadati</taxon>
        <taxon>Campylobacterota</taxon>
        <taxon>Epsilonproteobacteria</taxon>
        <taxon>Campylobacterales</taxon>
        <taxon>Sulfurimonadaceae</taxon>
        <taxon>Sulfurimonas</taxon>
    </lineage>
</organism>
<proteinExistence type="predicted"/>
<name>A0A5P8NYA6_9BACT</name>
<dbReference type="RefSeq" id="WP_152306342.1">
    <property type="nucleotide sequence ID" value="NZ_CP043617.1"/>
</dbReference>
<keyword evidence="2" id="KW-1185">Reference proteome</keyword>
<evidence type="ECO:0000313" key="1">
    <source>
        <dbReference type="EMBL" id="QFR48399.1"/>
    </source>
</evidence>
<dbReference type="KEGG" id="sulg:FJR48_01140"/>
<reference evidence="1 2" key="1">
    <citation type="submission" date="2019-09" db="EMBL/GenBank/DDBJ databases">
        <title>Sulfurimonas gotlandica sp. nov., a chemoautotrophic and psychrotolerant epsilonproteobacterium isolated from a pelagic redoxcline, and an emended description of the genus Sulfurimonas.</title>
        <authorList>
            <person name="Wang S."/>
            <person name="Jiang L."/>
            <person name="Shao S."/>
        </authorList>
    </citation>
    <scope>NUCLEOTIDE SEQUENCE [LARGE SCALE GENOMIC DNA]</scope>
    <source>
        <strain evidence="1 2">GYSZ_1</strain>
    </source>
</reference>
<sequence>MNTLTNSYSFPVLEADRYDYNEDCLYEVSQLDVERSNYIVLEHKISGNNLITQLIESGEAKFITTVVLKSSMYRETIDEAEKINGNPLHVKQKIPLQTTFETQSFFCGIVYIGEDREITLESQKMGLDGFWDGVSIQLLKGSIIARDGWRELESTASDLLTIQKNENVKYSFDVSLDSDEGGKFIANMEPTLFESMQRASNRDAHRRSIITHILCVGFMELEKQYRSGDFDSYTNFKGIEFQLEQVGLKTWKDKDEFDPNKVACYFLPHILPVGEDNE</sequence>
<accession>A0A5P8NYA6</accession>
<gene>
    <name evidence="1" type="ORF">FJR48_01140</name>
</gene>
<dbReference type="EMBL" id="CP043617">
    <property type="protein sequence ID" value="QFR48399.1"/>
    <property type="molecule type" value="Genomic_DNA"/>
</dbReference>
<dbReference type="AlphaFoldDB" id="A0A5P8NYA6"/>
<evidence type="ECO:0000313" key="2">
    <source>
        <dbReference type="Proteomes" id="UP000326944"/>
    </source>
</evidence>
<dbReference type="Proteomes" id="UP000326944">
    <property type="component" value="Chromosome"/>
</dbReference>